<feature type="signal peptide" evidence="2">
    <location>
        <begin position="1"/>
        <end position="29"/>
    </location>
</feature>
<dbReference type="GO" id="GO:0007229">
    <property type="term" value="P:integrin-mediated signaling pathway"/>
    <property type="evidence" value="ECO:0007669"/>
    <property type="project" value="TreeGrafter"/>
</dbReference>
<dbReference type="PANTHER" id="PTHR23220:SF133">
    <property type="entry name" value="INTEGRIN ALPHA-PS2"/>
    <property type="match status" value="1"/>
</dbReference>
<dbReference type="GO" id="GO:0098609">
    <property type="term" value="P:cell-cell adhesion"/>
    <property type="evidence" value="ECO:0007669"/>
    <property type="project" value="TreeGrafter"/>
</dbReference>
<dbReference type="Gene3D" id="2.130.10.130">
    <property type="entry name" value="Integrin alpha, N-terminal"/>
    <property type="match status" value="1"/>
</dbReference>
<dbReference type="GO" id="GO:0009897">
    <property type="term" value="C:external side of plasma membrane"/>
    <property type="evidence" value="ECO:0007669"/>
    <property type="project" value="TreeGrafter"/>
</dbReference>
<dbReference type="GO" id="GO:0033627">
    <property type="term" value="P:cell adhesion mediated by integrin"/>
    <property type="evidence" value="ECO:0007669"/>
    <property type="project" value="TreeGrafter"/>
</dbReference>
<proteinExistence type="predicted"/>
<dbReference type="KEGG" id="hazt:108680344"/>
<organism evidence="3 4">
    <name type="scientific">Hyalella azteca</name>
    <name type="common">Amphipod</name>
    <dbReference type="NCBI Taxonomy" id="294128"/>
    <lineage>
        <taxon>Eukaryota</taxon>
        <taxon>Metazoa</taxon>
        <taxon>Ecdysozoa</taxon>
        <taxon>Arthropoda</taxon>
        <taxon>Crustacea</taxon>
        <taxon>Multicrustacea</taxon>
        <taxon>Malacostraca</taxon>
        <taxon>Eumalacostraca</taxon>
        <taxon>Peracarida</taxon>
        <taxon>Amphipoda</taxon>
        <taxon>Senticaudata</taxon>
        <taxon>Talitrida</taxon>
        <taxon>Talitroidea</taxon>
        <taxon>Hyalellidae</taxon>
        <taxon>Hyalella</taxon>
    </lineage>
</organism>
<accession>A0A8B7PH43</accession>
<dbReference type="Proteomes" id="UP000694843">
    <property type="component" value="Unplaced"/>
</dbReference>
<keyword evidence="2" id="KW-0732">Signal</keyword>
<sequence>MMGILTVQDPKGCMQFLLVALSCIWQCAAFNVDLPSRIRHTSDQPESMFGFAVALHSDSNGVKRLLVGAPSYDTSFNQTGVHRGGAVLKCSTERQDSCEYVPFDIHGNQLFENVVNLTDVKYGFDVSSSSSNGNNRHPIGEVLDEKSRQWFGATLFSTKTRGGTVV</sequence>
<evidence type="ECO:0000313" key="4">
    <source>
        <dbReference type="RefSeq" id="XP_018024636.1"/>
    </source>
</evidence>
<protein>
    <submittedName>
        <fullName evidence="4">Integrin alpha-PS2-like</fullName>
    </submittedName>
</protein>
<dbReference type="OrthoDB" id="6362285at2759"/>
<evidence type="ECO:0000313" key="3">
    <source>
        <dbReference type="Proteomes" id="UP000694843"/>
    </source>
</evidence>
<dbReference type="InterPro" id="IPR028994">
    <property type="entry name" value="Integrin_alpha_N"/>
</dbReference>
<dbReference type="RefSeq" id="XP_018024636.1">
    <property type="nucleotide sequence ID" value="XM_018169147.2"/>
</dbReference>
<feature type="chain" id="PRO_5034129363" evidence="2">
    <location>
        <begin position="30"/>
        <end position="166"/>
    </location>
</feature>
<gene>
    <name evidence="4" type="primary">LOC108680344</name>
</gene>
<name>A0A8B7PH43_HYAAZ</name>
<dbReference type="SUPFAM" id="SSF69318">
    <property type="entry name" value="Integrin alpha N-terminal domain"/>
    <property type="match status" value="1"/>
</dbReference>
<reference evidence="4" key="1">
    <citation type="submission" date="2025-08" db="UniProtKB">
        <authorList>
            <consortium name="RefSeq"/>
        </authorList>
    </citation>
    <scope>IDENTIFICATION</scope>
    <source>
        <tissue evidence="4">Whole organism</tissue>
    </source>
</reference>
<dbReference type="InterPro" id="IPR013519">
    <property type="entry name" value="Int_alpha_beta-p"/>
</dbReference>
<dbReference type="GO" id="GO:0007160">
    <property type="term" value="P:cell-matrix adhesion"/>
    <property type="evidence" value="ECO:0007669"/>
    <property type="project" value="TreeGrafter"/>
</dbReference>
<dbReference type="GeneID" id="108680344"/>
<dbReference type="PANTHER" id="PTHR23220">
    <property type="entry name" value="INTEGRIN ALPHA"/>
    <property type="match status" value="1"/>
</dbReference>
<feature type="repeat" description="FG-GAP" evidence="1">
    <location>
        <begin position="36"/>
        <end position="99"/>
    </location>
</feature>
<dbReference type="GO" id="GO:0005178">
    <property type="term" value="F:integrin binding"/>
    <property type="evidence" value="ECO:0007669"/>
    <property type="project" value="TreeGrafter"/>
</dbReference>
<evidence type="ECO:0000256" key="1">
    <source>
        <dbReference type="PROSITE-ProRule" id="PRU00803"/>
    </source>
</evidence>
<dbReference type="AlphaFoldDB" id="A0A8B7PH43"/>
<keyword evidence="3" id="KW-1185">Reference proteome</keyword>
<dbReference type="PROSITE" id="PS51470">
    <property type="entry name" value="FG_GAP"/>
    <property type="match status" value="1"/>
</dbReference>
<evidence type="ECO:0000256" key="2">
    <source>
        <dbReference type="SAM" id="SignalP"/>
    </source>
</evidence>
<dbReference type="SMART" id="SM00191">
    <property type="entry name" value="Int_alpha"/>
    <property type="match status" value="1"/>
</dbReference>
<dbReference type="GO" id="GO:0008305">
    <property type="term" value="C:integrin complex"/>
    <property type="evidence" value="ECO:0007669"/>
    <property type="project" value="TreeGrafter"/>
</dbReference>
<feature type="non-terminal residue" evidence="4">
    <location>
        <position position="166"/>
    </location>
</feature>